<evidence type="ECO:0000256" key="1">
    <source>
        <dbReference type="SAM" id="SignalP"/>
    </source>
</evidence>
<protein>
    <submittedName>
        <fullName evidence="2">ATPase</fullName>
    </submittedName>
</protein>
<name>A0A545TNA9_9GAMM</name>
<reference evidence="2 3" key="1">
    <citation type="submission" date="2019-06" db="EMBL/GenBank/DDBJ databases">
        <title>Whole genome sequence for Cellvibrionaceae sp. R142.</title>
        <authorList>
            <person name="Wang G."/>
        </authorList>
    </citation>
    <scope>NUCLEOTIDE SEQUENCE [LARGE SCALE GENOMIC DNA]</scope>
    <source>
        <strain evidence="2 3">R142</strain>
    </source>
</reference>
<organism evidence="2 3">
    <name type="scientific">Exilibacterium tricleocarpae</name>
    <dbReference type="NCBI Taxonomy" id="2591008"/>
    <lineage>
        <taxon>Bacteria</taxon>
        <taxon>Pseudomonadati</taxon>
        <taxon>Pseudomonadota</taxon>
        <taxon>Gammaproteobacteria</taxon>
        <taxon>Cellvibrionales</taxon>
        <taxon>Cellvibrionaceae</taxon>
        <taxon>Exilibacterium</taxon>
    </lineage>
</organism>
<dbReference type="Gene3D" id="2.40.160.10">
    <property type="entry name" value="Porin"/>
    <property type="match status" value="1"/>
</dbReference>
<dbReference type="AlphaFoldDB" id="A0A545TNA9"/>
<dbReference type="InterPro" id="IPR010870">
    <property type="entry name" value="Porin_O/P"/>
</dbReference>
<dbReference type="InterPro" id="IPR023614">
    <property type="entry name" value="Porin_dom_sf"/>
</dbReference>
<sequence>MNKALLLSGLTAFVTAHVSAGTVTTDGPDIVISTKPGLSVKTADDKYSFGIGGRIMWDYNRAELNGEADENELSVRRARLAFTGSAGDWSFKSQFNLGEDGSDAGDVEDLYLRYNGWGKAAKLTIGRQREPFGLEQLTSSNDISVLERSAITEAYAPPRTSGVQLSGALGKSLYYGVGVFEGDGEEDRSADKVNVTGRVAFAPLVDKGRLVHLGAAASTRLNIDVVGLEFAAVYDAFHFQSEWQQGDVDSIDEKLDGYYLQAGWIITGESRPYKDGKFKRVKPNGSAGAWEVVFRYEDGDGNFSDIELGNVDAEAYTLGLNWYYNNNVRFGVNYTDGESNNFDNDGEEFRIRAQFVF</sequence>
<evidence type="ECO:0000313" key="3">
    <source>
        <dbReference type="Proteomes" id="UP000319732"/>
    </source>
</evidence>
<evidence type="ECO:0000313" key="2">
    <source>
        <dbReference type="EMBL" id="TQV78704.1"/>
    </source>
</evidence>
<dbReference type="RefSeq" id="WP_142904496.1">
    <property type="nucleotide sequence ID" value="NZ_ML660093.1"/>
</dbReference>
<dbReference type="OrthoDB" id="9807854at2"/>
<dbReference type="Pfam" id="PF07396">
    <property type="entry name" value="Porin_O_P"/>
    <property type="match status" value="2"/>
</dbReference>
<feature type="signal peptide" evidence="1">
    <location>
        <begin position="1"/>
        <end position="20"/>
    </location>
</feature>
<dbReference type="EMBL" id="VHSG01000012">
    <property type="protein sequence ID" value="TQV78704.1"/>
    <property type="molecule type" value="Genomic_DNA"/>
</dbReference>
<accession>A0A545TNA9</accession>
<proteinExistence type="predicted"/>
<comment type="caution">
    <text evidence="2">The sequence shown here is derived from an EMBL/GenBank/DDBJ whole genome shotgun (WGS) entry which is preliminary data.</text>
</comment>
<dbReference type="Proteomes" id="UP000319732">
    <property type="component" value="Unassembled WGS sequence"/>
</dbReference>
<keyword evidence="1" id="KW-0732">Signal</keyword>
<feature type="chain" id="PRO_5021719176" evidence="1">
    <location>
        <begin position="21"/>
        <end position="357"/>
    </location>
</feature>
<gene>
    <name evidence="2" type="ORF">FKG94_11795</name>
</gene>
<dbReference type="SUPFAM" id="SSF56935">
    <property type="entry name" value="Porins"/>
    <property type="match status" value="1"/>
</dbReference>
<keyword evidence="3" id="KW-1185">Reference proteome</keyword>